<organism evidence="2 3">
    <name type="scientific">Microbacterium hominis</name>
    <dbReference type="NCBI Taxonomy" id="162426"/>
    <lineage>
        <taxon>Bacteria</taxon>
        <taxon>Bacillati</taxon>
        <taxon>Actinomycetota</taxon>
        <taxon>Actinomycetes</taxon>
        <taxon>Micrococcales</taxon>
        <taxon>Microbacteriaceae</taxon>
        <taxon>Microbacterium</taxon>
    </lineage>
</organism>
<dbReference type="KEGG" id="mhos:CXR34_16650"/>
<gene>
    <name evidence="2" type="ORF">CXR34_16650</name>
</gene>
<feature type="region of interest" description="Disordered" evidence="1">
    <location>
        <begin position="1"/>
        <end position="93"/>
    </location>
</feature>
<accession>A0A2K9DE86</accession>
<protein>
    <submittedName>
        <fullName evidence="2">Uncharacterized protein</fullName>
    </submittedName>
</protein>
<evidence type="ECO:0000313" key="3">
    <source>
        <dbReference type="Proteomes" id="UP000233276"/>
    </source>
</evidence>
<proteinExistence type="predicted"/>
<name>A0A2K9DE86_9MICO</name>
<dbReference type="EMBL" id="CP025299">
    <property type="protein sequence ID" value="AUG31282.1"/>
    <property type="molecule type" value="Genomic_DNA"/>
</dbReference>
<evidence type="ECO:0000256" key="1">
    <source>
        <dbReference type="SAM" id="MobiDB-lite"/>
    </source>
</evidence>
<dbReference type="AlphaFoldDB" id="A0A2K9DE86"/>
<sequence>MTDPQTSDTVDRTAGVGTEDAPESVAPDTEALTEPSTEKDPGEEPLAPHPEEPLAPNPEEPLAPTPDEPTMPQVEEPSHHAVGIGVIDDEVQR</sequence>
<feature type="compositionally biased region" description="Pro residues" evidence="1">
    <location>
        <begin position="53"/>
        <end position="69"/>
    </location>
</feature>
<dbReference type="RefSeq" id="WP_101307301.1">
    <property type="nucleotide sequence ID" value="NZ_CP025299.1"/>
</dbReference>
<dbReference type="Proteomes" id="UP000233276">
    <property type="component" value="Chromosome"/>
</dbReference>
<evidence type="ECO:0000313" key="2">
    <source>
        <dbReference type="EMBL" id="AUG31282.1"/>
    </source>
</evidence>
<reference evidence="2 3" key="1">
    <citation type="submission" date="2017-12" db="EMBL/GenBank/DDBJ databases">
        <title>Isolation and characterization of estrogens degradatiion strain Microbacterium hominis SJTG1.</title>
        <authorList>
            <person name="Xiong W."/>
            <person name="Yin C."/>
            <person name="Zheng D."/>
            <person name="Liang R."/>
        </authorList>
    </citation>
    <scope>NUCLEOTIDE SEQUENCE [LARGE SCALE GENOMIC DNA]</scope>
    <source>
        <strain evidence="2 3">SJTG1</strain>
    </source>
</reference>